<accession>A0A8R1ECQ7</accession>
<keyword evidence="3" id="KW-1185">Reference proteome</keyword>
<reference evidence="2" key="2">
    <citation type="submission" date="2022-06" db="UniProtKB">
        <authorList>
            <consortium name="EnsemblMetazoa"/>
        </authorList>
    </citation>
    <scope>IDENTIFICATION</scope>
    <source>
        <strain evidence="2">DF5081</strain>
    </source>
</reference>
<protein>
    <submittedName>
        <fullName evidence="2">Uncharacterized protein</fullName>
    </submittedName>
</protein>
<reference evidence="3" key="1">
    <citation type="submission" date="2010-08" db="EMBL/GenBank/DDBJ databases">
        <authorList>
            <consortium name="Caenorhabditis japonica Sequencing Consortium"/>
            <person name="Wilson R.K."/>
        </authorList>
    </citation>
    <scope>NUCLEOTIDE SEQUENCE [LARGE SCALE GENOMIC DNA]</scope>
    <source>
        <strain evidence="3">DF5081</strain>
    </source>
</reference>
<proteinExistence type="predicted"/>
<feature type="transmembrane region" description="Helical" evidence="1">
    <location>
        <begin position="15"/>
        <end position="33"/>
    </location>
</feature>
<dbReference type="EnsemblMetazoa" id="CJA33473.1">
    <property type="protein sequence ID" value="CJA33473.1"/>
    <property type="gene ID" value="WBGene00209320"/>
</dbReference>
<organism evidence="2 3">
    <name type="scientific">Caenorhabditis japonica</name>
    <dbReference type="NCBI Taxonomy" id="281687"/>
    <lineage>
        <taxon>Eukaryota</taxon>
        <taxon>Metazoa</taxon>
        <taxon>Ecdysozoa</taxon>
        <taxon>Nematoda</taxon>
        <taxon>Chromadorea</taxon>
        <taxon>Rhabditida</taxon>
        <taxon>Rhabditina</taxon>
        <taxon>Rhabditomorpha</taxon>
        <taxon>Rhabditoidea</taxon>
        <taxon>Rhabditidae</taxon>
        <taxon>Peloderinae</taxon>
        <taxon>Caenorhabditis</taxon>
    </lineage>
</organism>
<evidence type="ECO:0000313" key="3">
    <source>
        <dbReference type="Proteomes" id="UP000005237"/>
    </source>
</evidence>
<sequence>MAGLDTMIFPFYTEYWSFLVFFVLFSIGVVWRYSGSRWDGMFRNSDLQIKNCSSMESHQWQKADDE</sequence>
<dbReference type="AlphaFoldDB" id="A0A8R1ECQ7"/>
<keyword evidence="1" id="KW-1133">Transmembrane helix</keyword>
<name>A0A8R1ECQ7_CAEJA</name>
<evidence type="ECO:0000256" key="1">
    <source>
        <dbReference type="SAM" id="Phobius"/>
    </source>
</evidence>
<keyword evidence="1" id="KW-0812">Transmembrane</keyword>
<keyword evidence="1" id="KW-0472">Membrane</keyword>
<dbReference type="Proteomes" id="UP000005237">
    <property type="component" value="Unassembled WGS sequence"/>
</dbReference>
<evidence type="ECO:0000313" key="2">
    <source>
        <dbReference type="EnsemblMetazoa" id="CJA33473.1"/>
    </source>
</evidence>